<evidence type="ECO:0000256" key="1">
    <source>
        <dbReference type="SAM" id="MobiDB-lite"/>
    </source>
</evidence>
<feature type="compositionally biased region" description="Polar residues" evidence="1">
    <location>
        <begin position="324"/>
        <end position="333"/>
    </location>
</feature>
<gene>
    <name evidence="2" type="ORF">R3P38DRAFT_2841726</name>
</gene>
<comment type="caution">
    <text evidence="2">The sequence shown here is derived from an EMBL/GenBank/DDBJ whole genome shotgun (WGS) entry which is preliminary data.</text>
</comment>
<dbReference type="AlphaFoldDB" id="A0AAW0E263"/>
<keyword evidence="3" id="KW-1185">Reference proteome</keyword>
<dbReference type="EMBL" id="JAWWNJ010000004">
    <property type="protein sequence ID" value="KAK7057556.1"/>
    <property type="molecule type" value="Genomic_DNA"/>
</dbReference>
<reference evidence="2 3" key="1">
    <citation type="journal article" date="2024" name="J Genomics">
        <title>Draft genome sequencing and assembly of Favolaschia claudopus CIRM-BRFM 2984 isolated from oak limbs.</title>
        <authorList>
            <person name="Navarro D."/>
            <person name="Drula E."/>
            <person name="Chaduli D."/>
            <person name="Cazenave R."/>
            <person name="Ahrendt S."/>
            <person name="Wang J."/>
            <person name="Lipzen A."/>
            <person name="Daum C."/>
            <person name="Barry K."/>
            <person name="Grigoriev I.V."/>
            <person name="Favel A."/>
            <person name="Rosso M.N."/>
            <person name="Martin F."/>
        </authorList>
    </citation>
    <scope>NUCLEOTIDE SEQUENCE [LARGE SCALE GENOMIC DNA]</scope>
    <source>
        <strain evidence="2 3">CIRM-BRFM 2984</strain>
    </source>
</reference>
<name>A0AAW0E263_9AGAR</name>
<feature type="region of interest" description="Disordered" evidence="1">
    <location>
        <begin position="257"/>
        <end position="519"/>
    </location>
</feature>
<feature type="compositionally biased region" description="Polar residues" evidence="1">
    <location>
        <begin position="293"/>
        <end position="303"/>
    </location>
</feature>
<organism evidence="2 3">
    <name type="scientific">Favolaschia claudopus</name>
    <dbReference type="NCBI Taxonomy" id="2862362"/>
    <lineage>
        <taxon>Eukaryota</taxon>
        <taxon>Fungi</taxon>
        <taxon>Dikarya</taxon>
        <taxon>Basidiomycota</taxon>
        <taxon>Agaricomycotina</taxon>
        <taxon>Agaricomycetes</taxon>
        <taxon>Agaricomycetidae</taxon>
        <taxon>Agaricales</taxon>
        <taxon>Marasmiineae</taxon>
        <taxon>Mycenaceae</taxon>
        <taxon>Favolaschia</taxon>
    </lineage>
</organism>
<feature type="compositionally biased region" description="Low complexity" evidence="1">
    <location>
        <begin position="409"/>
        <end position="426"/>
    </location>
</feature>
<protein>
    <submittedName>
        <fullName evidence="2">Uncharacterized protein</fullName>
    </submittedName>
</protein>
<feature type="compositionally biased region" description="Low complexity" evidence="1">
    <location>
        <begin position="370"/>
        <end position="401"/>
    </location>
</feature>
<evidence type="ECO:0000313" key="2">
    <source>
        <dbReference type="EMBL" id="KAK7057556.1"/>
    </source>
</evidence>
<sequence>MFVARRVAQRAAAKALREWRFSSQLAAVPSNGPHPHILHVRGERVLRMRVRGEEIPSTPQDALAMVRAVERRFGRVAIYQFIRDGEISTRYQFSAYLAFADPDTYSRVPKDAPTAMSVNVPQKPHILSGGLGLSDLTSYLDRKDWTENDLAAADALDHENLPEEGSRTILFEVEHFAARFHNTPVFRYQPPPPRPNMTFLMQNFVRWGGFAPKESLPEPPTITRSDLYFGSETVDHPRMRQQLLQWHVLLATHRNKSPSHLPLVKPRGTNAPAFDDPSMEELSLSHARAASSEPDTPASTTDPLPSALPWMSDVAADRDPVPTSDVTSASSRFPSLTATPPSPSPTSIVEEESTPQLASTSPIPPPPTTPLISETTPLPFSPNASPEEASPSPASPRKASPPSKPADPPVTARSQRSATATAATAARRNDARNARVVMQKVKQPESVAKAAPPPQPAANVQQVSTKKDQPGASAEKKKKKKAKQGSSKQSEETASPTIEVEERTSGMTSRLRGMLRGWL</sequence>
<proteinExistence type="predicted"/>
<dbReference type="Proteomes" id="UP001362999">
    <property type="component" value="Unassembled WGS sequence"/>
</dbReference>
<accession>A0AAW0E263</accession>
<evidence type="ECO:0000313" key="3">
    <source>
        <dbReference type="Proteomes" id="UP001362999"/>
    </source>
</evidence>